<proteinExistence type="predicted"/>
<evidence type="ECO:0000313" key="5">
    <source>
        <dbReference type="EMBL" id="MDI9858732.1"/>
    </source>
</evidence>
<accession>A0ABT6Y5A9</accession>
<dbReference type="SUPFAM" id="SSF56935">
    <property type="entry name" value="Porins"/>
    <property type="match status" value="1"/>
</dbReference>
<dbReference type="Pfam" id="PF14905">
    <property type="entry name" value="OMP_b-brl_3"/>
    <property type="match status" value="1"/>
</dbReference>
<dbReference type="Gene3D" id="2.170.130.10">
    <property type="entry name" value="TonB-dependent receptor, plug domain"/>
    <property type="match status" value="1"/>
</dbReference>
<comment type="caution">
    <text evidence="5">The sequence shown here is derived from an EMBL/GenBank/DDBJ whole genome shotgun (WGS) entry which is preliminary data.</text>
</comment>
<dbReference type="PANTHER" id="PTHR40980">
    <property type="entry name" value="PLUG DOMAIN-CONTAINING PROTEIN"/>
    <property type="match status" value="1"/>
</dbReference>
<protein>
    <submittedName>
        <fullName evidence="5">Outer membrane beta-barrel family protein</fullName>
    </submittedName>
</protein>
<dbReference type="EMBL" id="JASHIF010000004">
    <property type="protein sequence ID" value="MDI9858732.1"/>
    <property type="molecule type" value="Genomic_DNA"/>
</dbReference>
<dbReference type="Gene3D" id="2.60.40.1120">
    <property type="entry name" value="Carboxypeptidase-like, regulatory domain"/>
    <property type="match status" value="1"/>
</dbReference>
<dbReference type="PANTHER" id="PTHR40980:SF4">
    <property type="entry name" value="TONB-DEPENDENT RECEPTOR-LIKE BETA-BARREL DOMAIN-CONTAINING PROTEIN"/>
    <property type="match status" value="1"/>
</dbReference>
<dbReference type="Proteomes" id="UP001236507">
    <property type="component" value="Unassembled WGS sequence"/>
</dbReference>
<dbReference type="InterPro" id="IPR013784">
    <property type="entry name" value="Carb-bd-like_fold"/>
</dbReference>
<dbReference type="InterPro" id="IPR037066">
    <property type="entry name" value="Plug_dom_sf"/>
</dbReference>
<feature type="domain" description="Outer membrane protein beta-barrel" evidence="4">
    <location>
        <begin position="378"/>
        <end position="788"/>
    </location>
</feature>
<evidence type="ECO:0000313" key="6">
    <source>
        <dbReference type="Proteomes" id="UP001236507"/>
    </source>
</evidence>
<evidence type="ECO:0000256" key="2">
    <source>
        <dbReference type="ARBA" id="ARBA00023136"/>
    </source>
</evidence>
<evidence type="ECO:0000256" key="1">
    <source>
        <dbReference type="ARBA" id="ARBA00004442"/>
    </source>
</evidence>
<comment type="subcellular location">
    <subcellularLocation>
        <location evidence="1">Cell outer membrane</location>
    </subcellularLocation>
</comment>
<keyword evidence="2" id="KW-0472">Membrane</keyword>
<sequence length="817" mass="91554">MKRFILSTIITCGLSYAGMAQVKGKISGSVSDNQHKIVEFPTATLLKAKDSTLVKGALGDANGHFEFESVNAGEYLVSVTQMGYKKFFTPKIIISEGNNNINLASIVLVEESKQLGEVTVSAQKPFIERQVDKTVVNVENSIMAAGSTALEVLERSPNVMIDKDGNISLKGKQGVRVMIDSKISYLSGQDLANFLRNLSAEQLAQIEIMTNPSSKYDAAGTAGIINIKLKKNVNMGLNGSANVGVGHGKYLRENAGINLNYRNGKVNAYGNYSWNERRQENTNDIYRYFRAQNEMYHADGKRINFSYNHSLKAGVDYFISDKTTIGILVNGSSGSWDSDSALTVTTKYVNNKLTQTIPTANNVSQPWKNISTNLNLKHTYDSTGRELTVDLDYAYYDNRSSNDYITQYFNGNDLTSKFRSDSTLVNKSLSGINQYSLKVDYTLPVSKVTKWGMGVKASYVITDNDLRFYEKLESSGLNLLKRNSNQFVYKENINAAYLNYQTKWNKFSAQLGLRAEWTIADGKSTSYETLKDSTFTRDYLKLFPSAFVQYEANKNHTLGVTYSRRIDRPGYDQLNPFVFFLDPYTYQVGNPYLRPQLTNSFELTHSYKGIISTTVNYSHTSDFMSEILKQNDATRATYQTVDNLAQQDNFGVTISAPVPITKWWMSVNEFNLNYTKVQGAIQNINVVPSATNYYFNSNNTFSLGKDYKLELGGWYVSGGLWSIFKINSQGAVNFGIQKTLLDKKATLKLNVQDIFFTNKATATTQYGSVDIISNNTWDSRQVRLTFSYRFGNSKVSAARNRSTGLDEEKSRVKNGGN</sequence>
<dbReference type="Gene3D" id="2.40.170.20">
    <property type="entry name" value="TonB-dependent receptor, beta-barrel domain"/>
    <property type="match status" value="1"/>
</dbReference>
<keyword evidence="3" id="KW-0998">Cell outer membrane</keyword>
<dbReference type="RefSeq" id="WP_283343869.1">
    <property type="nucleotide sequence ID" value="NZ_JASHIF010000004.1"/>
</dbReference>
<dbReference type="InterPro" id="IPR041700">
    <property type="entry name" value="OMP_b-brl_3"/>
</dbReference>
<organism evidence="5 6">
    <name type="scientific">Flectobacillus roseus</name>
    <dbReference type="NCBI Taxonomy" id="502259"/>
    <lineage>
        <taxon>Bacteria</taxon>
        <taxon>Pseudomonadati</taxon>
        <taxon>Bacteroidota</taxon>
        <taxon>Cytophagia</taxon>
        <taxon>Cytophagales</taxon>
        <taxon>Flectobacillaceae</taxon>
        <taxon>Flectobacillus</taxon>
    </lineage>
</organism>
<dbReference type="InterPro" id="IPR036942">
    <property type="entry name" value="Beta-barrel_TonB_sf"/>
</dbReference>
<name>A0ABT6Y5A9_9BACT</name>
<dbReference type="SUPFAM" id="SSF49452">
    <property type="entry name" value="Starch-binding domain-like"/>
    <property type="match status" value="1"/>
</dbReference>
<evidence type="ECO:0000259" key="4">
    <source>
        <dbReference type="Pfam" id="PF14905"/>
    </source>
</evidence>
<evidence type="ECO:0000256" key="3">
    <source>
        <dbReference type="ARBA" id="ARBA00023237"/>
    </source>
</evidence>
<keyword evidence="6" id="KW-1185">Reference proteome</keyword>
<reference evidence="5 6" key="1">
    <citation type="submission" date="2023-05" db="EMBL/GenBank/DDBJ databases">
        <title>Novel species of genus Flectobacillus isolated from stream in China.</title>
        <authorList>
            <person name="Lu H."/>
        </authorList>
    </citation>
    <scope>NUCLEOTIDE SEQUENCE [LARGE SCALE GENOMIC DNA]</scope>
    <source>
        <strain evidence="5 6">KCTC 42575</strain>
    </source>
</reference>
<gene>
    <name evidence="5" type="ORF">QM524_05900</name>
</gene>